<dbReference type="PROSITE" id="PS00329">
    <property type="entry name" value="HSP70_2"/>
    <property type="match status" value="1"/>
</dbReference>
<dbReference type="PRINTS" id="PR00301">
    <property type="entry name" value="HEATSHOCK70"/>
</dbReference>
<dbReference type="Pfam" id="PF00012">
    <property type="entry name" value="HSP70"/>
    <property type="match status" value="2"/>
</dbReference>
<dbReference type="EMBL" id="MNCJ02000330">
    <property type="protein sequence ID" value="KAF5762667.1"/>
    <property type="molecule type" value="Genomic_DNA"/>
</dbReference>
<dbReference type="InterPro" id="IPR013126">
    <property type="entry name" value="Hsp_70_fam"/>
</dbReference>
<sequence>MAGKGNDSPAIGIDLGTTYSCVAVWKHNRIEIIPNDQGNRTTPSAVAFVDAERLIGDGAKNQAPMNPANTVFDAKRLIGRRFSDSNVQEDMKLWPFKVIQGPDDTPKIVVTYKGQEKEFLAEEISSMVLGKMKETAEAYLGEVVKNAVITVPTYFNDLQRQATKDAGTIAGLNVIRMINEPTAAAIAYGLDNKSDIAGKINVLIFDLGGGTFDVSVMTIEEGGIFEVKAVAGDTHLGELCKSVNPDEAVAYGAAVLASKLSVRNTPIPTSRSKQYYTAYDNQTAVDIRVYQGERSKSTDNHLLGTLSISGIPPAPKGVSGVMVCFEIDANGILTVTAGNISTGKVEKLTITNANGRLSKEEIEKKVKEAERYKYEDQEFKKKADAYNALEDCLYKAKNKIKNCKVRSEILKEMEKAIAETTKWLTDNQAAPFAELQLKMVHLEFVCKPLF</sequence>
<keyword evidence="2" id="KW-0067">ATP-binding</keyword>
<keyword evidence="4" id="KW-1185">Reference proteome</keyword>
<dbReference type="Gene3D" id="3.30.420.40">
    <property type="match status" value="2"/>
</dbReference>
<dbReference type="SUPFAM" id="SSF53067">
    <property type="entry name" value="Actin-like ATPase domain"/>
    <property type="match status" value="2"/>
</dbReference>
<protein>
    <submittedName>
        <fullName evidence="3">Heat shock protein 70 family</fullName>
    </submittedName>
</protein>
<dbReference type="InterPro" id="IPR018181">
    <property type="entry name" value="Heat_shock_70_CS"/>
</dbReference>
<dbReference type="GO" id="GO:0005524">
    <property type="term" value="F:ATP binding"/>
    <property type="evidence" value="ECO:0007669"/>
    <property type="project" value="UniProtKB-KW"/>
</dbReference>
<dbReference type="GO" id="GO:0044183">
    <property type="term" value="F:protein folding chaperone"/>
    <property type="evidence" value="ECO:0000318"/>
    <property type="project" value="GO_Central"/>
</dbReference>
<reference evidence="3" key="1">
    <citation type="journal article" date="2017" name="Nature">
        <title>The sunflower genome provides insights into oil metabolism, flowering and Asterid evolution.</title>
        <authorList>
            <person name="Badouin H."/>
            <person name="Gouzy J."/>
            <person name="Grassa C.J."/>
            <person name="Murat F."/>
            <person name="Staton S.E."/>
            <person name="Cottret L."/>
            <person name="Lelandais-Briere C."/>
            <person name="Owens G.L."/>
            <person name="Carrere S."/>
            <person name="Mayjonade B."/>
            <person name="Legrand L."/>
            <person name="Gill N."/>
            <person name="Kane N.C."/>
            <person name="Bowers J.E."/>
            <person name="Hubner S."/>
            <person name="Bellec A."/>
            <person name="Berard A."/>
            <person name="Berges H."/>
            <person name="Blanchet N."/>
            <person name="Boniface M.C."/>
            <person name="Brunel D."/>
            <person name="Catrice O."/>
            <person name="Chaidir N."/>
            <person name="Claudel C."/>
            <person name="Donnadieu C."/>
            <person name="Faraut T."/>
            <person name="Fievet G."/>
            <person name="Helmstetter N."/>
            <person name="King M."/>
            <person name="Knapp S.J."/>
            <person name="Lai Z."/>
            <person name="Le Paslier M.C."/>
            <person name="Lippi Y."/>
            <person name="Lorenzon L."/>
            <person name="Mandel J.R."/>
            <person name="Marage G."/>
            <person name="Marchand G."/>
            <person name="Marquand E."/>
            <person name="Bret-Mestries E."/>
            <person name="Morien E."/>
            <person name="Nambeesan S."/>
            <person name="Nguyen T."/>
            <person name="Pegot-Espagnet P."/>
            <person name="Pouilly N."/>
            <person name="Raftis F."/>
            <person name="Sallet E."/>
            <person name="Schiex T."/>
            <person name="Thomas J."/>
            <person name="Vandecasteele C."/>
            <person name="Vares D."/>
            <person name="Vear F."/>
            <person name="Vautrin S."/>
            <person name="Crespi M."/>
            <person name="Mangin B."/>
            <person name="Burke J.M."/>
            <person name="Salse J."/>
            <person name="Munos S."/>
            <person name="Vincourt P."/>
            <person name="Rieseberg L.H."/>
            <person name="Langlade N.B."/>
        </authorList>
    </citation>
    <scope>NUCLEOTIDE SEQUENCE</scope>
    <source>
        <tissue evidence="3">Leaves</tissue>
    </source>
</reference>
<dbReference type="FunFam" id="3.30.30.30:FF:000001">
    <property type="entry name" value="heat shock 70 kDa protein-like"/>
    <property type="match status" value="1"/>
</dbReference>
<dbReference type="InterPro" id="IPR029047">
    <property type="entry name" value="HSP70_peptide-bd_sf"/>
</dbReference>
<evidence type="ECO:0000313" key="3">
    <source>
        <dbReference type="EMBL" id="KAF5762667.1"/>
    </source>
</evidence>
<evidence type="ECO:0000313" key="4">
    <source>
        <dbReference type="Proteomes" id="UP000215914"/>
    </source>
</evidence>
<dbReference type="Gene3D" id="1.20.1270.10">
    <property type="match status" value="1"/>
</dbReference>
<gene>
    <name evidence="3" type="ORF">HanXRQr2_Chr15g0671591</name>
</gene>
<name>A0A9K3DW59_HELAN</name>
<dbReference type="InterPro" id="IPR043129">
    <property type="entry name" value="ATPase_NBD"/>
</dbReference>
<keyword evidence="3" id="KW-0346">Stress response</keyword>
<keyword evidence="1" id="KW-0547">Nucleotide-binding</keyword>
<comment type="caution">
    <text evidence="3">The sequence shown here is derived from an EMBL/GenBank/DDBJ whole genome shotgun (WGS) entry which is preliminary data.</text>
</comment>
<organism evidence="3 4">
    <name type="scientific">Helianthus annuus</name>
    <name type="common">Common sunflower</name>
    <dbReference type="NCBI Taxonomy" id="4232"/>
    <lineage>
        <taxon>Eukaryota</taxon>
        <taxon>Viridiplantae</taxon>
        <taxon>Streptophyta</taxon>
        <taxon>Embryophyta</taxon>
        <taxon>Tracheophyta</taxon>
        <taxon>Spermatophyta</taxon>
        <taxon>Magnoliopsida</taxon>
        <taxon>eudicotyledons</taxon>
        <taxon>Gunneridae</taxon>
        <taxon>Pentapetalae</taxon>
        <taxon>asterids</taxon>
        <taxon>campanulids</taxon>
        <taxon>Asterales</taxon>
        <taxon>Asteraceae</taxon>
        <taxon>Asteroideae</taxon>
        <taxon>Heliantheae alliance</taxon>
        <taxon>Heliantheae</taxon>
        <taxon>Helianthus</taxon>
    </lineage>
</organism>
<dbReference type="AlphaFoldDB" id="A0A9K3DW59"/>
<accession>A0A9K3DW59</accession>
<dbReference type="PANTHER" id="PTHR19375">
    <property type="entry name" value="HEAT SHOCK PROTEIN 70KDA"/>
    <property type="match status" value="1"/>
</dbReference>
<dbReference type="GO" id="GO:0031072">
    <property type="term" value="F:heat shock protein binding"/>
    <property type="evidence" value="ECO:0000318"/>
    <property type="project" value="GO_Central"/>
</dbReference>
<dbReference type="InterPro" id="IPR029048">
    <property type="entry name" value="HSP70_C_sf"/>
</dbReference>
<evidence type="ECO:0000256" key="2">
    <source>
        <dbReference type="ARBA" id="ARBA00022840"/>
    </source>
</evidence>
<dbReference type="GO" id="GO:0005737">
    <property type="term" value="C:cytoplasm"/>
    <property type="evidence" value="ECO:0000318"/>
    <property type="project" value="GO_Central"/>
</dbReference>
<dbReference type="GO" id="GO:0016887">
    <property type="term" value="F:ATP hydrolysis activity"/>
    <property type="evidence" value="ECO:0000318"/>
    <property type="project" value="GO_Central"/>
</dbReference>
<dbReference type="FunFam" id="3.30.420.40:FF:000026">
    <property type="entry name" value="Heat shock protein 70"/>
    <property type="match status" value="1"/>
</dbReference>
<reference evidence="3" key="2">
    <citation type="submission" date="2020-06" db="EMBL/GenBank/DDBJ databases">
        <title>Helianthus annuus Genome sequencing and assembly Release 2.</title>
        <authorList>
            <person name="Gouzy J."/>
            <person name="Langlade N."/>
            <person name="Munos S."/>
        </authorList>
    </citation>
    <scope>NUCLEOTIDE SEQUENCE</scope>
    <source>
        <tissue evidence="3">Leaves</tissue>
    </source>
</reference>
<evidence type="ECO:0000256" key="1">
    <source>
        <dbReference type="ARBA" id="ARBA00022741"/>
    </source>
</evidence>
<dbReference type="SUPFAM" id="SSF100920">
    <property type="entry name" value="Heat shock protein 70kD (HSP70), peptide-binding domain"/>
    <property type="match status" value="1"/>
</dbReference>
<proteinExistence type="predicted"/>
<dbReference type="PROSITE" id="PS00297">
    <property type="entry name" value="HSP70_1"/>
    <property type="match status" value="1"/>
</dbReference>
<dbReference type="GO" id="GO:0042026">
    <property type="term" value="P:protein refolding"/>
    <property type="evidence" value="ECO:0000318"/>
    <property type="project" value="GO_Central"/>
</dbReference>
<dbReference type="Gene3D" id="2.60.34.10">
    <property type="entry name" value="Substrate Binding Domain Of DNAk, Chain A, domain 1"/>
    <property type="match status" value="1"/>
</dbReference>
<dbReference type="SUPFAM" id="SSF100934">
    <property type="entry name" value="Heat shock protein 70kD (HSP70), C-terminal subdomain"/>
    <property type="match status" value="1"/>
</dbReference>
<dbReference type="GO" id="GO:0140662">
    <property type="term" value="F:ATP-dependent protein folding chaperone"/>
    <property type="evidence" value="ECO:0007669"/>
    <property type="project" value="InterPro"/>
</dbReference>
<dbReference type="Proteomes" id="UP000215914">
    <property type="component" value="Unassembled WGS sequence"/>
</dbReference>
<dbReference type="Gramene" id="mRNA:HanXRQr2_Chr15g0671591">
    <property type="protein sequence ID" value="mRNA:HanXRQr2_Chr15g0671591"/>
    <property type="gene ID" value="HanXRQr2_Chr15g0671591"/>
</dbReference>